<name>A0A378HZU4_9GAMM</name>
<keyword evidence="2" id="KW-1185">Reference proteome</keyword>
<reference evidence="1 2" key="1">
    <citation type="submission" date="2018-06" db="EMBL/GenBank/DDBJ databases">
        <authorList>
            <consortium name="Pathogen Informatics"/>
            <person name="Doyle S."/>
        </authorList>
    </citation>
    <scope>NUCLEOTIDE SEQUENCE [LARGE SCALE GENOMIC DNA]</scope>
    <source>
        <strain evidence="1 2">NCTC13315</strain>
    </source>
</reference>
<dbReference type="OrthoDB" id="5643102at2"/>
<dbReference type="AlphaFoldDB" id="A0A378HZU4"/>
<evidence type="ECO:0000313" key="2">
    <source>
        <dbReference type="Proteomes" id="UP000254968"/>
    </source>
</evidence>
<organism evidence="1 2">
    <name type="scientific">Legionella beliardensis</name>
    <dbReference type="NCBI Taxonomy" id="91822"/>
    <lineage>
        <taxon>Bacteria</taxon>
        <taxon>Pseudomonadati</taxon>
        <taxon>Pseudomonadota</taxon>
        <taxon>Gammaproteobacteria</taxon>
        <taxon>Legionellales</taxon>
        <taxon>Legionellaceae</taxon>
        <taxon>Legionella</taxon>
    </lineage>
</organism>
<dbReference type="RefSeq" id="WP_115302203.1">
    <property type="nucleotide sequence ID" value="NZ_CAAAHO010000001.1"/>
</dbReference>
<proteinExistence type="predicted"/>
<gene>
    <name evidence="1" type="ORF">NCTC13315_00987</name>
</gene>
<dbReference type="Proteomes" id="UP000254968">
    <property type="component" value="Unassembled WGS sequence"/>
</dbReference>
<dbReference type="EMBL" id="UGNV01000001">
    <property type="protein sequence ID" value="STX28457.1"/>
    <property type="molecule type" value="Genomic_DNA"/>
</dbReference>
<sequence>MYQDLKLSIYQDIIQYLLDNTDYNLKKIASLSNCSIEIIHTLYRDNSFLRDFASEIHLIRLFLTLFEIEKRYGKQKSFSPHRKEWQFINTSRAIN</sequence>
<evidence type="ECO:0000313" key="1">
    <source>
        <dbReference type="EMBL" id="STX28457.1"/>
    </source>
</evidence>
<protein>
    <submittedName>
        <fullName evidence="1">Uncharacterized protein</fullName>
    </submittedName>
</protein>
<accession>A0A378HZU4</accession>